<gene>
    <name evidence="1" type="ORF">VF724_09450</name>
</gene>
<dbReference type="SUPFAM" id="SSF55248">
    <property type="entry name" value="PCD-like"/>
    <property type="match status" value="1"/>
</dbReference>
<organism evidence="1 2">
    <name type="scientific">Ferviditalea candida</name>
    <dbReference type="NCBI Taxonomy" id="3108399"/>
    <lineage>
        <taxon>Bacteria</taxon>
        <taxon>Bacillati</taxon>
        <taxon>Bacillota</taxon>
        <taxon>Bacilli</taxon>
        <taxon>Bacillales</taxon>
        <taxon>Paenibacillaceae</taxon>
        <taxon>Ferviditalea</taxon>
    </lineage>
</organism>
<evidence type="ECO:0000313" key="1">
    <source>
        <dbReference type="EMBL" id="MEB3101888.1"/>
    </source>
</evidence>
<dbReference type="EMBL" id="JAYJLD010000011">
    <property type="protein sequence ID" value="MEB3101888.1"/>
    <property type="molecule type" value="Genomic_DNA"/>
</dbReference>
<keyword evidence="2" id="KW-1185">Reference proteome</keyword>
<proteinExistence type="predicted"/>
<evidence type="ECO:0000313" key="2">
    <source>
        <dbReference type="Proteomes" id="UP001310386"/>
    </source>
</evidence>
<dbReference type="InterPro" id="IPR036428">
    <property type="entry name" value="PCD_sf"/>
</dbReference>
<name>A0ABU5ZHA2_9BACL</name>
<sequence length="61" mass="7040">MFRQRGTTKDAPNTCYNLYREEGKYKLVTPRITSWNAGGLTELDFASAAEYDRVYREISGK</sequence>
<comment type="caution">
    <text evidence="1">The sequence shown here is derived from an EMBL/GenBank/DDBJ whole genome shotgun (WGS) entry which is preliminary data.</text>
</comment>
<dbReference type="Proteomes" id="UP001310386">
    <property type="component" value="Unassembled WGS sequence"/>
</dbReference>
<accession>A0ABU5ZHA2</accession>
<protein>
    <submittedName>
        <fullName evidence="1">Uncharacterized protein</fullName>
    </submittedName>
</protein>
<reference evidence="1" key="1">
    <citation type="submission" date="2023-12" db="EMBL/GenBank/DDBJ databases">
        <title>Fervidustalea candida gen. nov., sp. nov., a novel member of the family Paenibacillaceae isolated from a geothermal area.</title>
        <authorList>
            <person name="Li W.-J."/>
            <person name="Jiao J.-Y."/>
            <person name="Chen Y."/>
        </authorList>
    </citation>
    <scope>NUCLEOTIDE SEQUENCE</scope>
    <source>
        <strain evidence="1">SYSU GA230002</strain>
    </source>
</reference>